<dbReference type="Proteomes" id="UP001153148">
    <property type="component" value="Unassembled WGS sequence"/>
</dbReference>
<accession>A0ABN7PMD1</accession>
<gene>
    <name evidence="3" type="ORF">TPAB3V08_LOCUS15852</name>
</gene>
<evidence type="ECO:0000313" key="4">
    <source>
        <dbReference type="Proteomes" id="UP001153148"/>
    </source>
</evidence>
<dbReference type="SMART" id="SM00358">
    <property type="entry name" value="DSRM"/>
    <property type="match status" value="1"/>
</dbReference>
<dbReference type="EMBL" id="CAJPIN010107091">
    <property type="protein sequence ID" value="CAG2068909.1"/>
    <property type="molecule type" value="Genomic_DNA"/>
</dbReference>
<protein>
    <recommendedName>
        <fullName evidence="2">DRBM domain-containing protein</fullName>
    </recommendedName>
</protein>
<comment type="caution">
    <text evidence="3">The sequence shown here is derived from an EMBL/GenBank/DDBJ whole genome shotgun (WGS) entry which is preliminary data.</text>
</comment>
<organism evidence="3 4">
    <name type="scientific">Timema podura</name>
    <name type="common">Walking stick</name>
    <dbReference type="NCBI Taxonomy" id="61482"/>
    <lineage>
        <taxon>Eukaryota</taxon>
        <taxon>Metazoa</taxon>
        <taxon>Ecdysozoa</taxon>
        <taxon>Arthropoda</taxon>
        <taxon>Hexapoda</taxon>
        <taxon>Insecta</taxon>
        <taxon>Pterygota</taxon>
        <taxon>Neoptera</taxon>
        <taxon>Polyneoptera</taxon>
        <taxon>Phasmatodea</taxon>
        <taxon>Timematodea</taxon>
        <taxon>Timematoidea</taxon>
        <taxon>Timematidae</taxon>
        <taxon>Timema</taxon>
    </lineage>
</organism>
<dbReference type="InterPro" id="IPR044445">
    <property type="entry name" value="DHX9_DSRM_1"/>
</dbReference>
<feature type="domain" description="DRBM" evidence="2">
    <location>
        <begin position="1"/>
        <end position="71"/>
    </location>
</feature>
<feature type="non-terminal residue" evidence="3">
    <location>
        <position position="88"/>
    </location>
</feature>
<dbReference type="InterPro" id="IPR014720">
    <property type="entry name" value="dsRBD_dom"/>
</dbReference>
<proteinExistence type="predicted"/>
<dbReference type="Gene3D" id="3.30.160.20">
    <property type="match status" value="1"/>
</dbReference>
<evidence type="ECO:0000256" key="1">
    <source>
        <dbReference type="PROSITE-ProRule" id="PRU00266"/>
    </source>
</evidence>
<dbReference type="SUPFAM" id="SSF54768">
    <property type="entry name" value="dsRNA-binding domain-like"/>
    <property type="match status" value="1"/>
</dbReference>
<evidence type="ECO:0000259" key="2">
    <source>
        <dbReference type="PROSITE" id="PS50137"/>
    </source>
</evidence>
<dbReference type="CDD" id="cd19854">
    <property type="entry name" value="DSRM_DHX9_rpt1"/>
    <property type="match status" value="1"/>
</dbReference>
<name>A0ABN7PMD1_TIMPD</name>
<keyword evidence="4" id="KW-1185">Reference proteome</keyword>
<dbReference type="Pfam" id="PF00035">
    <property type="entry name" value="dsrm"/>
    <property type="match status" value="1"/>
</dbReference>
<sequence length="88" mass="9955">MSSIKAFFHQWCATKKVTPQFDVRPTGPKHRQRFLCELCVEGFDYVGAGNSTSKKDAQFNASRDFVQYLVRQGIVKASDLPEDVSVIQ</sequence>
<evidence type="ECO:0000313" key="3">
    <source>
        <dbReference type="EMBL" id="CAG2068909.1"/>
    </source>
</evidence>
<reference evidence="3" key="1">
    <citation type="submission" date="2021-03" db="EMBL/GenBank/DDBJ databases">
        <authorList>
            <person name="Tran Van P."/>
        </authorList>
    </citation>
    <scope>NUCLEOTIDE SEQUENCE</scope>
</reference>
<dbReference type="PROSITE" id="PS50137">
    <property type="entry name" value="DS_RBD"/>
    <property type="match status" value="1"/>
</dbReference>
<keyword evidence="1" id="KW-0694">RNA-binding</keyword>